<comment type="caution">
    <text evidence="8">The sequence shown here is derived from an EMBL/GenBank/DDBJ whole genome shotgun (WGS) entry which is preliminary data.</text>
</comment>
<dbReference type="SUPFAM" id="SSF52080">
    <property type="entry name" value="Ribosomal proteins L15p and L18e"/>
    <property type="match status" value="1"/>
</dbReference>
<comment type="subunit">
    <text evidence="5">Part of the 50S ribosomal subunit.</text>
</comment>
<dbReference type="PANTHER" id="PTHR11721:SF3">
    <property type="entry name" value="LARGE RIBOSOMAL SUBUNIT PROTEIN UL15"/>
    <property type="match status" value="1"/>
</dbReference>
<dbReference type="Gene3D" id="3.100.10.10">
    <property type="match status" value="1"/>
</dbReference>
<dbReference type="RefSeq" id="WP_048191020.1">
    <property type="nucleotide sequence ID" value="NZ_JAIOUQ010000009.1"/>
</dbReference>
<evidence type="ECO:0000256" key="6">
    <source>
        <dbReference type="RuleBase" id="RU003888"/>
    </source>
</evidence>
<dbReference type="Proteomes" id="UP000825933">
    <property type="component" value="Unassembled WGS sequence"/>
</dbReference>
<keyword evidence="2 5" id="KW-0689">Ribosomal protein</keyword>
<evidence type="ECO:0000313" key="8">
    <source>
        <dbReference type="EMBL" id="MBZ2166242.1"/>
    </source>
</evidence>
<dbReference type="GO" id="GO:0022625">
    <property type="term" value="C:cytosolic large ribosomal subunit"/>
    <property type="evidence" value="ECO:0007669"/>
    <property type="project" value="TreeGrafter"/>
</dbReference>
<evidence type="ECO:0000259" key="7">
    <source>
        <dbReference type="Pfam" id="PF00828"/>
    </source>
</evidence>
<proteinExistence type="inferred from homology"/>
<dbReference type="Pfam" id="PF00828">
    <property type="entry name" value="Ribosomal_L27A"/>
    <property type="match status" value="1"/>
</dbReference>
<dbReference type="Gene3D" id="4.10.990.10">
    <property type="match status" value="1"/>
</dbReference>
<evidence type="ECO:0000256" key="2">
    <source>
        <dbReference type="ARBA" id="ARBA00022980"/>
    </source>
</evidence>
<dbReference type="GO" id="GO:0006412">
    <property type="term" value="P:translation"/>
    <property type="evidence" value="ECO:0007669"/>
    <property type="project" value="UniProtKB-UniRule"/>
</dbReference>
<keyword evidence="5" id="KW-0694">RNA-binding</keyword>
<comment type="similarity">
    <text evidence="1 5 6">Belongs to the universal ribosomal protein uL15 family.</text>
</comment>
<organism evidence="8 9">
    <name type="scientific">Methanobacterium spitsbergense</name>
    <dbReference type="NCBI Taxonomy" id="2874285"/>
    <lineage>
        <taxon>Archaea</taxon>
        <taxon>Methanobacteriati</taxon>
        <taxon>Methanobacteriota</taxon>
        <taxon>Methanomada group</taxon>
        <taxon>Methanobacteria</taxon>
        <taxon>Methanobacteriales</taxon>
        <taxon>Methanobacteriaceae</taxon>
        <taxon>Methanobacterium</taxon>
    </lineage>
</organism>
<dbReference type="InterPro" id="IPR021131">
    <property type="entry name" value="Ribosomal_uL15/eL18"/>
</dbReference>
<evidence type="ECO:0000256" key="4">
    <source>
        <dbReference type="ARBA" id="ARBA00035200"/>
    </source>
</evidence>
<dbReference type="InterPro" id="IPR036227">
    <property type="entry name" value="Ribosomal_uL15/eL18_sf"/>
</dbReference>
<dbReference type="EMBL" id="JAIOUQ010000009">
    <property type="protein sequence ID" value="MBZ2166242.1"/>
    <property type="molecule type" value="Genomic_DNA"/>
</dbReference>
<evidence type="ECO:0000256" key="3">
    <source>
        <dbReference type="ARBA" id="ARBA00023274"/>
    </source>
</evidence>
<dbReference type="GO" id="GO:0019843">
    <property type="term" value="F:rRNA binding"/>
    <property type="evidence" value="ECO:0007669"/>
    <property type="project" value="UniProtKB-UniRule"/>
</dbReference>
<dbReference type="AlphaFoldDB" id="A0A8T5UQH9"/>
<evidence type="ECO:0000313" key="9">
    <source>
        <dbReference type="Proteomes" id="UP000825933"/>
    </source>
</evidence>
<dbReference type="PROSITE" id="PS00475">
    <property type="entry name" value="RIBOSOMAL_L15"/>
    <property type="match status" value="1"/>
</dbReference>
<dbReference type="InterPro" id="IPR001196">
    <property type="entry name" value="Ribosomal_uL15_CS"/>
</dbReference>
<keyword evidence="5" id="KW-0699">rRNA-binding</keyword>
<keyword evidence="9" id="KW-1185">Reference proteome</keyword>
<comment type="function">
    <text evidence="5">Binds to the 23S rRNA.</text>
</comment>
<keyword evidence="3 5" id="KW-0687">Ribonucleoprotein</keyword>
<evidence type="ECO:0000256" key="1">
    <source>
        <dbReference type="ARBA" id="ARBA00007320"/>
    </source>
</evidence>
<feature type="domain" description="Large ribosomal subunit protein uL15/eL18" evidence="7">
    <location>
        <begin position="72"/>
        <end position="142"/>
    </location>
</feature>
<dbReference type="GO" id="GO:0003735">
    <property type="term" value="F:structural constituent of ribosome"/>
    <property type="evidence" value="ECO:0007669"/>
    <property type="project" value="InterPro"/>
</dbReference>
<gene>
    <name evidence="5" type="primary">rpl15</name>
    <name evidence="8" type="ORF">K8N75_09345</name>
</gene>
<evidence type="ECO:0000256" key="5">
    <source>
        <dbReference type="HAMAP-Rule" id="MF_01341"/>
    </source>
</evidence>
<name>A0A8T5UQH9_9EURY</name>
<dbReference type="InterPro" id="IPR027386">
    <property type="entry name" value="Rbsml_uL15_N"/>
</dbReference>
<accession>A0A8T5UQH9</accession>
<sequence>MIRKTRKVCKLRGSRTMAGGCSKNNRGAGHRGGKGLAGGHKHHWTWMVKYDPNHFGKYGFKRPQGSVYEYNPVNVDYLDEKCEELVSKGLATKDKKKIVIDVTEIGYNKVLGKGRISKALTIKSPQFSKSALKKIEEAGGEAITL</sequence>
<protein>
    <recommendedName>
        <fullName evidence="4 5">Large ribosomal subunit protein uL15</fullName>
    </recommendedName>
</protein>
<dbReference type="PANTHER" id="PTHR11721">
    <property type="entry name" value="60S RIBOSOMAL PROTEIN L27A"/>
    <property type="match status" value="1"/>
</dbReference>
<reference evidence="9" key="1">
    <citation type="journal article" date="2022" name="Microbiol. Resour. Announc.">
        <title>Draft Genome Sequence of a Methanogenic Archaeon from West Spitsbergen Permafrost.</title>
        <authorList>
            <person name="Trubitsyn V."/>
            <person name="Rivkina E."/>
            <person name="Shcherbakova V."/>
        </authorList>
    </citation>
    <scope>NUCLEOTIDE SEQUENCE [LARGE SCALE GENOMIC DNA]</scope>
    <source>
        <strain evidence="9">VT</strain>
    </source>
</reference>
<dbReference type="HAMAP" id="MF_01341">
    <property type="entry name" value="Ribosomal_uL15"/>
    <property type="match status" value="1"/>
</dbReference>
<dbReference type="InterPro" id="IPR030878">
    <property type="entry name" value="Ribosomal_uL15"/>
</dbReference>